<dbReference type="InterPro" id="IPR011990">
    <property type="entry name" value="TPR-like_helical_dom_sf"/>
</dbReference>
<proteinExistence type="predicted"/>
<evidence type="ECO:0000313" key="1">
    <source>
        <dbReference type="EMBL" id="QFG73755.1"/>
    </source>
</evidence>
<dbReference type="EMBL" id="MN448270">
    <property type="protein sequence ID" value="QFG73755.1"/>
    <property type="molecule type" value="Genomic_DNA"/>
</dbReference>
<protein>
    <recommendedName>
        <fullName evidence="2">Tetratricopeptide repeat protein</fullName>
    </recommendedName>
</protein>
<sequence length="188" mass="21944">MFVFIFIGGIILLVFSILINMKRRNLEETNYPQGEFSDTELIKTGDYLFSKKQYRGAANMYKRALEYERTTNILQKYADSLRMGGNLEESMKIYYEIARLDESTRVAEGDAPSLGKRWANLPPEVQELLDVNKDSHYDHADFTIHEDYVLPSEYMGIFNKKSPWSSRSLATTNYMYRSRDLDNITINM</sequence>
<reference evidence="1" key="1">
    <citation type="journal article" date="2019" name="Philos. Trans. R. Soc. Lond., B, Biol. Sci.">
        <title>Targeted metagenomic recovery of four divergent viruses reveals shared and distinctive characteristics of giant viruses of marine eukaryotes.</title>
        <authorList>
            <person name="Needham D.M."/>
            <person name="Poirier C."/>
            <person name="Hehenberger E."/>
            <person name="Jimenez V."/>
            <person name="Swalwell J.E."/>
            <person name="Santoro A.E."/>
            <person name="Worden A.Z."/>
        </authorList>
    </citation>
    <scope>NUCLEOTIDE SEQUENCE</scope>
    <source>
        <strain evidence="1">OPacV-662</strain>
    </source>
</reference>
<organism evidence="1">
    <name type="scientific">Megaviridae environmental sample</name>
    <dbReference type="NCBI Taxonomy" id="1737588"/>
    <lineage>
        <taxon>Viruses</taxon>
        <taxon>Varidnaviria</taxon>
        <taxon>Bamfordvirae</taxon>
        <taxon>Nucleocytoviricota</taxon>
        <taxon>Megaviricetes</taxon>
        <taxon>Imitervirales</taxon>
        <taxon>Mimiviridae</taxon>
        <taxon>environmental samples</taxon>
    </lineage>
</organism>
<evidence type="ECO:0008006" key="2">
    <source>
        <dbReference type="Google" id="ProtNLM"/>
    </source>
</evidence>
<dbReference type="Gene3D" id="1.25.40.10">
    <property type="entry name" value="Tetratricopeptide repeat domain"/>
    <property type="match status" value="1"/>
</dbReference>
<dbReference type="SUPFAM" id="SSF48452">
    <property type="entry name" value="TPR-like"/>
    <property type="match status" value="1"/>
</dbReference>
<accession>A0A5J6VHT4</accession>
<name>A0A5J6VHT4_9VIRU</name>